<name>A0A1N7NJS0_9FLAO</name>
<dbReference type="AlphaFoldDB" id="A0A1N7NJS0"/>
<dbReference type="Proteomes" id="UP000185839">
    <property type="component" value="Unassembled WGS sequence"/>
</dbReference>
<dbReference type="RefSeq" id="WP_076388193.1">
    <property type="nucleotide sequence ID" value="NZ_FTOI01000015.1"/>
</dbReference>
<accession>A0A1N7NJS0</accession>
<dbReference type="EMBL" id="FTOI01000015">
    <property type="protein sequence ID" value="SIS98645.1"/>
    <property type="molecule type" value="Genomic_DNA"/>
</dbReference>
<proteinExistence type="predicted"/>
<reference evidence="2" key="1">
    <citation type="submission" date="2017-01" db="EMBL/GenBank/DDBJ databases">
        <authorList>
            <person name="Varghese N."/>
            <person name="Submissions S."/>
        </authorList>
    </citation>
    <scope>NUCLEOTIDE SEQUENCE [LARGE SCALE GENOMIC DNA]</scope>
    <source>
        <strain evidence="2">DSM 23145</strain>
    </source>
</reference>
<keyword evidence="2" id="KW-1185">Reference proteome</keyword>
<gene>
    <name evidence="1" type="ORF">SAMN05421789_11536</name>
</gene>
<protein>
    <submittedName>
        <fullName evidence="1">Uncharacterized protein</fullName>
    </submittedName>
</protein>
<evidence type="ECO:0000313" key="1">
    <source>
        <dbReference type="EMBL" id="SIS98645.1"/>
    </source>
</evidence>
<dbReference type="STRING" id="713588.SAMN05421789_11536"/>
<organism evidence="1 2">
    <name type="scientific">Kaistella chaponensis</name>
    <dbReference type="NCBI Taxonomy" id="713588"/>
    <lineage>
        <taxon>Bacteria</taxon>
        <taxon>Pseudomonadati</taxon>
        <taxon>Bacteroidota</taxon>
        <taxon>Flavobacteriia</taxon>
        <taxon>Flavobacteriales</taxon>
        <taxon>Weeksellaceae</taxon>
        <taxon>Chryseobacterium group</taxon>
        <taxon>Kaistella</taxon>
    </lineage>
</organism>
<dbReference type="OrthoDB" id="1269133at2"/>
<sequence>MKSLKINLEEKADFAKMAELFMQIKGIKSIEIIDDENAESDLKKAFAKSKEQLKKGEYETIVNDIFDLLLHPKSK</sequence>
<evidence type="ECO:0000313" key="2">
    <source>
        <dbReference type="Proteomes" id="UP000185839"/>
    </source>
</evidence>